<dbReference type="Pfam" id="PF10140">
    <property type="entry name" value="YukC"/>
    <property type="match status" value="1"/>
</dbReference>
<dbReference type="InterPro" id="IPR042565">
    <property type="entry name" value="T7SS_EssB_C"/>
</dbReference>
<dbReference type="Proteomes" id="UP000274033">
    <property type="component" value="Unassembled WGS sequence"/>
</dbReference>
<dbReference type="Gene3D" id="1.25.40.680">
    <property type="entry name" value="Type VII secretion system EssB, C-terminal-like domain"/>
    <property type="match status" value="1"/>
</dbReference>
<keyword evidence="3" id="KW-1133">Transmembrane helix</keyword>
<comment type="similarity">
    <text evidence="1">Belongs to the EssB family.</text>
</comment>
<keyword evidence="3" id="KW-0472">Membrane</keyword>
<evidence type="ECO:0000256" key="3">
    <source>
        <dbReference type="SAM" id="Phobius"/>
    </source>
</evidence>
<accession>A0A3N9UDP7</accession>
<evidence type="ECO:0000313" key="4">
    <source>
        <dbReference type="EMBL" id="RQW74469.1"/>
    </source>
</evidence>
<dbReference type="SUPFAM" id="SSF56112">
    <property type="entry name" value="Protein kinase-like (PK-like)"/>
    <property type="match status" value="1"/>
</dbReference>
<organism evidence="4 5">
    <name type="scientific">Lysinibacillus composti</name>
    <dbReference type="NCBI Taxonomy" id="720633"/>
    <lineage>
        <taxon>Bacteria</taxon>
        <taxon>Bacillati</taxon>
        <taxon>Bacillota</taxon>
        <taxon>Bacilli</taxon>
        <taxon>Bacillales</taxon>
        <taxon>Bacillaceae</taxon>
        <taxon>Lysinibacillus</taxon>
    </lineage>
</organism>
<evidence type="ECO:0000313" key="5">
    <source>
        <dbReference type="Proteomes" id="UP000274033"/>
    </source>
</evidence>
<evidence type="ECO:0000256" key="1">
    <source>
        <dbReference type="ARBA" id="ARBA00010163"/>
    </source>
</evidence>
<dbReference type="OrthoDB" id="4975281at2"/>
<reference evidence="4 5" key="1">
    <citation type="journal article" date="2013" name="J. Microbiol.">
        <title>Lysinibacillus chungkukjangi sp. nov., isolated from Chungkukjang, Korean fermented soybean food.</title>
        <authorList>
            <person name="Kim S.J."/>
            <person name="Jang Y.H."/>
            <person name="Hamada M."/>
            <person name="Ahn J.H."/>
            <person name="Weon H.Y."/>
            <person name="Suzuki K."/>
            <person name="Whang K.S."/>
            <person name="Kwon S.W."/>
        </authorList>
    </citation>
    <scope>NUCLEOTIDE SEQUENCE [LARGE SCALE GENOMIC DNA]</scope>
    <source>
        <strain evidence="4 5">MCCC 1A12701</strain>
    </source>
</reference>
<dbReference type="AlphaFoldDB" id="A0A3N9UDP7"/>
<feature type="compositionally biased region" description="Basic and acidic residues" evidence="2">
    <location>
        <begin position="408"/>
        <end position="426"/>
    </location>
</feature>
<dbReference type="RefSeq" id="WP_124764746.1">
    <property type="nucleotide sequence ID" value="NZ_JAFBDY010000008.1"/>
</dbReference>
<dbReference type="InterPro" id="IPR018778">
    <property type="entry name" value="T7SS_EssB"/>
</dbReference>
<gene>
    <name evidence="4" type="primary">essB</name>
    <name evidence="4" type="ORF">EBB45_11310</name>
</gene>
<feature type="compositionally biased region" description="Basic and acidic residues" evidence="2">
    <location>
        <begin position="443"/>
        <end position="454"/>
    </location>
</feature>
<sequence length="471" mass="53830">MSEKNQSYLEKQLEATLKFEKDQITLTFQKEKIKLDDEFEITLLQEINPFIQKEITLTEDEVIFTYKKDPNFMSFGKLRTLDEKERWMFASQLLKSIMLHKSNRLHAILCPENILIDESLTPYFLYYGVKESIPPYERNAERLWHETKATIAAAIDPKYTFNQYIQFSKSIELSAMASKVVEAKDEHELLDIIKKQLHVLEKEEKKFTRITRTKWNWLRYSIAGLVLVLLPLGIYTAYQAVVSQPRQEAYVAVQGPYIQGDYSEIIDRLADYDVDDMPEVIQYQLSLAYIVNETLMEEQRDNILKTITLQTDPRYFKYWIYIGRGQAEDALSLARQLEDLDLIMLALLHYEESVKADQDLKDEEREQLLDKIDNEKGEIEQQLEELKKALELEVEEAGASGGASSESTTDKDSAKDKASVNSDAKEAGSTGAADKAATPANEGAKEKSSTDAAEKPAATSGATQQLEKPAQ</sequence>
<evidence type="ECO:0000256" key="2">
    <source>
        <dbReference type="SAM" id="MobiDB-lite"/>
    </source>
</evidence>
<feature type="region of interest" description="Disordered" evidence="2">
    <location>
        <begin position="394"/>
        <end position="471"/>
    </location>
</feature>
<dbReference type="NCBIfam" id="TIGR03926">
    <property type="entry name" value="T7_EssB"/>
    <property type="match status" value="1"/>
</dbReference>
<dbReference type="EMBL" id="RRCT01000009">
    <property type="protein sequence ID" value="RQW74469.1"/>
    <property type="molecule type" value="Genomic_DNA"/>
</dbReference>
<dbReference type="Gene3D" id="1.10.510.10">
    <property type="entry name" value="Transferase(Phosphotransferase) domain 1"/>
    <property type="match status" value="1"/>
</dbReference>
<keyword evidence="3" id="KW-0812">Transmembrane</keyword>
<keyword evidence="5" id="KW-1185">Reference proteome</keyword>
<name>A0A3N9UDP7_9BACI</name>
<feature type="compositionally biased region" description="Polar residues" evidence="2">
    <location>
        <begin position="460"/>
        <end position="471"/>
    </location>
</feature>
<comment type="caution">
    <text evidence="4">The sequence shown here is derived from an EMBL/GenBank/DDBJ whole genome shotgun (WGS) entry which is preliminary data.</text>
</comment>
<dbReference type="InterPro" id="IPR011009">
    <property type="entry name" value="Kinase-like_dom_sf"/>
</dbReference>
<feature type="transmembrane region" description="Helical" evidence="3">
    <location>
        <begin position="217"/>
        <end position="238"/>
    </location>
</feature>
<proteinExistence type="inferred from homology"/>
<protein>
    <submittedName>
        <fullName evidence="4">Type VII secretion protein EssB</fullName>
    </submittedName>
</protein>